<keyword evidence="5" id="KW-0028">Amino-acid biosynthesis</keyword>
<reference evidence="10" key="1">
    <citation type="journal article" date="2014" name="Front. Microbiol.">
        <title>High frequency of phylogenetically diverse reductive dehalogenase-homologous genes in deep subseafloor sedimentary metagenomes.</title>
        <authorList>
            <person name="Kawai M."/>
            <person name="Futagami T."/>
            <person name="Toyoda A."/>
            <person name="Takaki Y."/>
            <person name="Nishi S."/>
            <person name="Hori S."/>
            <person name="Arai W."/>
            <person name="Tsubouchi T."/>
            <person name="Morono Y."/>
            <person name="Uchiyama I."/>
            <person name="Ito T."/>
            <person name="Fujiyama A."/>
            <person name="Inagaki F."/>
            <person name="Takami H."/>
        </authorList>
    </citation>
    <scope>NUCLEOTIDE SEQUENCE</scope>
    <source>
        <strain evidence="10">Expedition CK06-06</strain>
    </source>
</reference>
<feature type="non-terminal residue" evidence="10">
    <location>
        <position position="285"/>
    </location>
</feature>
<protein>
    <recommendedName>
        <fullName evidence="2">argininosuccinate synthase</fullName>
        <ecNumber evidence="2">6.3.4.5</ecNumber>
    </recommendedName>
</protein>
<evidence type="ECO:0000259" key="8">
    <source>
        <dbReference type="Pfam" id="PF00764"/>
    </source>
</evidence>
<evidence type="ECO:0000256" key="5">
    <source>
        <dbReference type="ARBA" id="ARBA00022605"/>
    </source>
</evidence>
<accession>X1MK53</accession>
<proteinExistence type="predicted"/>
<dbReference type="Pfam" id="PF00764">
    <property type="entry name" value="Arginosuc_synth"/>
    <property type="match status" value="1"/>
</dbReference>
<dbReference type="GO" id="GO:0000053">
    <property type="term" value="P:argininosuccinate metabolic process"/>
    <property type="evidence" value="ECO:0007669"/>
    <property type="project" value="TreeGrafter"/>
</dbReference>
<dbReference type="Pfam" id="PF20979">
    <property type="entry name" value="Arginosuc_syn_C"/>
    <property type="match status" value="1"/>
</dbReference>
<dbReference type="InterPro" id="IPR014729">
    <property type="entry name" value="Rossmann-like_a/b/a_fold"/>
</dbReference>
<organism evidence="10">
    <name type="scientific">marine sediment metagenome</name>
    <dbReference type="NCBI Taxonomy" id="412755"/>
    <lineage>
        <taxon>unclassified sequences</taxon>
        <taxon>metagenomes</taxon>
        <taxon>ecological metagenomes</taxon>
    </lineage>
</organism>
<dbReference type="AlphaFoldDB" id="X1MK53"/>
<dbReference type="InterPro" id="IPR048268">
    <property type="entry name" value="Arginosuc_syn_C"/>
</dbReference>
<keyword evidence="7" id="KW-0067">ATP-binding</keyword>
<evidence type="ECO:0000313" key="10">
    <source>
        <dbReference type="EMBL" id="GAI31997.1"/>
    </source>
</evidence>
<dbReference type="SUPFAM" id="SSF52402">
    <property type="entry name" value="Adenine nucleotide alpha hydrolases-like"/>
    <property type="match status" value="1"/>
</dbReference>
<evidence type="ECO:0000259" key="9">
    <source>
        <dbReference type="Pfam" id="PF20979"/>
    </source>
</evidence>
<name>X1MK53_9ZZZZ</name>
<dbReference type="EC" id="6.3.4.5" evidence="2"/>
<dbReference type="SUPFAM" id="SSF69864">
    <property type="entry name" value="Argininosuccinate synthetase, C-terminal domain"/>
    <property type="match status" value="1"/>
</dbReference>
<dbReference type="InterPro" id="IPR023434">
    <property type="entry name" value="Arginosuc_synth_type_1_subfam"/>
</dbReference>
<comment type="caution">
    <text evidence="10">The sequence shown here is derived from an EMBL/GenBank/DDBJ whole genome shotgun (WGS) entry which is preliminary data.</text>
</comment>
<dbReference type="InterPro" id="IPR001518">
    <property type="entry name" value="Arginosuc_synth"/>
</dbReference>
<dbReference type="NCBIfam" id="TIGR00032">
    <property type="entry name" value="argG"/>
    <property type="match status" value="1"/>
</dbReference>
<dbReference type="GO" id="GO:0000050">
    <property type="term" value="P:urea cycle"/>
    <property type="evidence" value="ECO:0007669"/>
    <property type="project" value="TreeGrafter"/>
</dbReference>
<evidence type="ECO:0000256" key="6">
    <source>
        <dbReference type="ARBA" id="ARBA00022741"/>
    </source>
</evidence>
<feature type="domain" description="Arginosuccinate synthase-like N-terminal" evidence="8">
    <location>
        <begin position="2"/>
        <end position="110"/>
    </location>
</feature>
<dbReference type="Gene3D" id="3.90.1260.10">
    <property type="entry name" value="Argininosuccinate synthetase, chain A, domain 2"/>
    <property type="match status" value="1"/>
</dbReference>
<dbReference type="NCBIfam" id="NF001770">
    <property type="entry name" value="PRK00509.1"/>
    <property type="match status" value="1"/>
</dbReference>
<dbReference type="CDD" id="cd01999">
    <property type="entry name" value="ASS"/>
    <property type="match status" value="1"/>
</dbReference>
<dbReference type="UniPathway" id="UPA00068">
    <property type="reaction ID" value="UER00113"/>
</dbReference>
<dbReference type="InterPro" id="IPR048267">
    <property type="entry name" value="Arginosuc_syn_N"/>
</dbReference>
<feature type="non-terminal residue" evidence="10">
    <location>
        <position position="1"/>
    </location>
</feature>
<evidence type="ECO:0000256" key="4">
    <source>
        <dbReference type="ARBA" id="ARBA00022598"/>
    </source>
</evidence>
<evidence type="ECO:0000256" key="1">
    <source>
        <dbReference type="ARBA" id="ARBA00004967"/>
    </source>
</evidence>
<evidence type="ECO:0000256" key="3">
    <source>
        <dbReference type="ARBA" id="ARBA00022571"/>
    </source>
</evidence>
<evidence type="ECO:0000256" key="2">
    <source>
        <dbReference type="ARBA" id="ARBA00012286"/>
    </source>
</evidence>
<feature type="domain" description="Arginosuccinate synthase C-terminal" evidence="9">
    <location>
        <begin position="120"/>
        <end position="285"/>
    </location>
</feature>
<keyword evidence="6" id="KW-0547">Nucleotide-binding</keyword>
<dbReference type="GO" id="GO:0005524">
    <property type="term" value="F:ATP binding"/>
    <property type="evidence" value="ECO:0007669"/>
    <property type="project" value="UniProtKB-KW"/>
</dbReference>
<dbReference type="EMBL" id="BARV01016957">
    <property type="protein sequence ID" value="GAI31997.1"/>
    <property type="molecule type" value="Genomic_DNA"/>
</dbReference>
<dbReference type="InterPro" id="IPR024074">
    <property type="entry name" value="AS_cat/multimer_dom_body"/>
</dbReference>
<keyword evidence="3" id="KW-0055">Arginine biosynthesis</keyword>
<gene>
    <name evidence="10" type="ORF">S06H3_28990</name>
</gene>
<dbReference type="GO" id="GO:0004055">
    <property type="term" value="F:argininosuccinate synthase activity"/>
    <property type="evidence" value="ECO:0007669"/>
    <property type="project" value="UniProtKB-EC"/>
</dbReference>
<keyword evidence="4" id="KW-0436">Ligase</keyword>
<comment type="pathway">
    <text evidence="1">Amino-acid biosynthesis; L-arginine biosynthesis; L-arginine from L-ornithine and carbamoyl phosphate: step 2/3.</text>
</comment>
<evidence type="ECO:0000256" key="7">
    <source>
        <dbReference type="ARBA" id="ARBA00022840"/>
    </source>
</evidence>
<dbReference type="GO" id="GO:0005737">
    <property type="term" value="C:cytoplasm"/>
    <property type="evidence" value="ECO:0007669"/>
    <property type="project" value="TreeGrafter"/>
</dbReference>
<dbReference type="Gene3D" id="3.40.50.620">
    <property type="entry name" value="HUPs"/>
    <property type="match status" value="1"/>
</dbReference>
<sequence>AKKAIVLDCKDEFAEQYVAKAIKANGSYQGDYHLSTPVGRPLIAKKAVEIAHAEGVRVIAHGCTGKGNDQVRIESSILCEDPDMKVITPVREWSMGRDEEFAYAAERGIETSQAKKGVPYSWDDNMWGVTGEGGEIEDPKLDPNLGKILQITTLPENAPNQAEYIELEFEHGIPVALNGQKMKLSELIITTNRIVGKHGVGYVILIEDRLVGIKVRGVYESPAAHVITQAHYNLEKLVSTQTANEMKEIIDKKWAYLCYNAKWHEPTMKHLNAYIDSMNVNVTGT</sequence>
<dbReference type="GO" id="GO:0006526">
    <property type="term" value="P:L-arginine biosynthetic process"/>
    <property type="evidence" value="ECO:0007669"/>
    <property type="project" value="UniProtKB-UniPathway"/>
</dbReference>
<dbReference type="PANTHER" id="PTHR11587:SF2">
    <property type="entry name" value="ARGININOSUCCINATE SYNTHASE"/>
    <property type="match status" value="1"/>
</dbReference>
<dbReference type="PANTHER" id="PTHR11587">
    <property type="entry name" value="ARGININOSUCCINATE SYNTHASE"/>
    <property type="match status" value="1"/>
</dbReference>